<dbReference type="PROSITE" id="PS00759">
    <property type="entry name" value="ARGE_DAPE_CPG2_2"/>
    <property type="match status" value="1"/>
</dbReference>
<feature type="binding site" description="in other chain" evidence="9">
    <location>
        <position position="385"/>
    </location>
    <ligand>
        <name>substrate</name>
        <note>ligand shared between homodimeric partners</note>
    </ligand>
</feature>
<feature type="binding site" evidence="9">
    <location>
        <position position="372"/>
    </location>
    <ligand>
        <name>substrate</name>
        <note>ligand shared between homodimeric partners</note>
    </ligand>
</feature>
<organism evidence="13 14">
    <name type="scientific">Sinanodonta woodiana</name>
    <name type="common">Chinese pond mussel</name>
    <name type="synonym">Anodonta woodiana</name>
    <dbReference type="NCBI Taxonomy" id="1069815"/>
    <lineage>
        <taxon>Eukaryota</taxon>
        <taxon>Metazoa</taxon>
        <taxon>Spiralia</taxon>
        <taxon>Lophotrochozoa</taxon>
        <taxon>Mollusca</taxon>
        <taxon>Bivalvia</taxon>
        <taxon>Autobranchia</taxon>
        <taxon>Heteroconchia</taxon>
        <taxon>Palaeoheterodonta</taxon>
        <taxon>Unionida</taxon>
        <taxon>Unionoidea</taxon>
        <taxon>Unionidae</taxon>
        <taxon>Unioninae</taxon>
        <taxon>Sinanodonta</taxon>
    </lineage>
</organism>
<dbReference type="PANTHER" id="PTHR43270:SF4">
    <property type="entry name" value="CARNOSINE DIPEPTIDASE 2, ISOFORM A"/>
    <property type="match status" value="1"/>
</dbReference>
<dbReference type="Pfam" id="PF01546">
    <property type="entry name" value="Peptidase_M20"/>
    <property type="match status" value="1"/>
</dbReference>
<feature type="domain" description="Peptidase M20 dimerisation" evidence="12">
    <location>
        <begin position="250"/>
        <end position="409"/>
    </location>
</feature>
<dbReference type="InterPro" id="IPR011650">
    <property type="entry name" value="Peptidase_M20_dimer"/>
</dbReference>
<sequence length="516" mass="57484">MIRPCFQLINPHVRRLVTCKSKADLLTAGQRSFLEYYFRIAAGARMEALFQHIDANKEKYIQRLSDAVAIQSVSAWPQVRQEINRMMEWTKTEMEKLGATCQLEELGDQHLPDGTKIPLPPILLGELGNDPKKKTLLIYGHLDVQPAEKADGWDTEPFVLTEKDDKLYGRGATDDKGPVLAWLNCLEAMKELGQEVPINLKFIFEGMEESGSEGLDDLVHAKKDTFLQGVDYVCISDNYWLGKKKPCITYGLRGICYFFVEVECAAKDLHSGIFGGTVHEAMTDLVTLLGSLVDLHGKIQIPGIYDSVAPVTEEEKDSYGPIDFDKEDYMQDIGTKKLIHAEKEDVLMARWRHPSLSIHGIEGAFSGAGAKTVIPRKVIGKFSIRLVPHMHPQEVEKLVYQHLENVHKESGSPNPLKVTMGHGGKPWVSDFNHPNYVAARKAIKTVFGIEPDLTREGGSIPVTLTFQEVTGKNVLLLPIGACDDGAHSQNEKIDKSNYINGIKLLGAYMMEVATAE</sequence>
<evidence type="ECO:0000259" key="12">
    <source>
        <dbReference type="Pfam" id="PF07687"/>
    </source>
</evidence>
<evidence type="ECO:0000256" key="11">
    <source>
        <dbReference type="PIRSR" id="PIRSR037242-4"/>
    </source>
</evidence>
<keyword evidence="10" id="KW-0464">Manganese</keyword>
<feature type="binding site" description="in other chain" evidence="9">
    <location>
        <position position="487"/>
    </location>
    <ligand>
        <name>substrate</name>
        <note>ligand shared between homodimeric partners</note>
    </ligand>
</feature>
<feature type="binding site" description="in other chain" evidence="9">
    <location>
        <position position="237"/>
    </location>
    <ligand>
        <name>substrate</name>
        <note>ligand shared between homodimeric partners</note>
    </ligand>
</feature>
<evidence type="ECO:0000313" key="14">
    <source>
        <dbReference type="Proteomes" id="UP001634394"/>
    </source>
</evidence>
<dbReference type="GO" id="GO:0006508">
    <property type="term" value="P:proteolysis"/>
    <property type="evidence" value="ECO:0007669"/>
    <property type="project" value="UniProtKB-KW"/>
</dbReference>
<dbReference type="PIRSF" id="PIRSF037242">
    <property type="entry name" value="CNDP_dipeptidase"/>
    <property type="match status" value="1"/>
</dbReference>
<evidence type="ECO:0000313" key="13">
    <source>
        <dbReference type="EMBL" id="KAL3841486.1"/>
    </source>
</evidence>
<dbReference type="InterPro" id="IPR051458">
    <property type="entry name" value="Cyt/Met_Dipeptidase"/>
</dbReference>
<feature type="binding site" description="in other chain" evidence="9">
    <location>
        <position position="459"/>
    </location>
    <ligand>
        <name>substrate</name>
        <note>ligand shared between homodimeric partners</note>
    </ligand>
</feature>
<dbReference type="PANTHER" id="PTHR43270">
    <property type="entry name" value="BETA-ALA-HIS DIPEPTIDASE"/>
    <property type="match status" value="1"/>
</dbReference>
<feature type="binding site" evidence="10">
    <location>
        <position position="141"/>
    </location>
    <ligand>
        <name>Mn(2+)</name>
        <dbReference type="ChEBI" id="CHEBI:29035"/>
        <label>2</label>
    </ligand>
</feature>
<evidence type="ECO:0000256" key="8">
    <source>
        <dbReference type="PIRSR" id="PIRSR037242-1"/>
    </source>
</evidence>
<dbReference type="FunFam" id="3.30.70.360:FF:000008">
    <property type="entry name" value="Cytosolic non-specific dipeptidase"/>
    <property type="match status" value="1"/>
</dbReference>
<dbReference type="AlphaFoldDB" id="A0ABD3TY70"/>
<feature type="binding site" evidence="10">
    <location>
        <position position="174"/>
    </location>
    <ligand>
        <name>Mn(2+)</name>
        <dbReference type="ChEBI" id="CHEBI:29035"/>
        <label>2</label>
    </ligand>
</feature>
<evidence type="ECO:0000256" key="5">
    <source>
        <dbReference type="ARBA" id="ARBA00022723"/>
    </source>
</evidence>
<dbReference type="Pfam" id="PF07687">
    <property type="entry name" value="M20_dimer"/>
    <property type="match status" value="1"/>
</dbReference>
<reference evidence="13 14" key="1">
    <citation type="submission" date="2024-11" db="EMBL/GenBank/DDBJ databases">
        <title>Chromosome-level genome assembly of the freshwater bivalve Anodonta woodiana.</title>
        <authorList>
            <person name="Chen X."/>
        </authorList>
    </citation>
    <scope>NUCLEOTIDE SEQUENCE [LARGE SCALE GENOMIC DNA]</scope>
    <source>
        <strain evidence="13">MN2024</strain>
        <tissue evidence="13">Gills</tissue>
    </source>
</reference>
<accession>A0ABD3TY70</accession>
<dbReference type="Proteomes" id="UP001634394">
    <property type="component" value="Unassembled WGS sequence"/>
</dbReference>
<evidence type="ECO:0000256" key="10">
    <source>
        <dbReference type="PIRSR" id="PIRSR037242-3"/>
    </source>
</evidence>
<dbReference type="SUPFAM" id="SSF53187">
    <property type="entry name" value="Zn-dependent exopeptidases"/>
    <property type="match status" value="1"/>
</dbReference>
<evidence type="ECO:0000256" key="2">
    <source>
        <dbReference type="ARBA" id="ARBA00011738"/>
    </source>
</evidence>
<dbReference type="CDD" id="cd05676">
    <property type="entry name" value="M20_dipept_like_CNDP"/>
    <property type="match status" value="1"/>
</dbReference>
<evidence type="ECO:0000256" key="9">
    <source>
        <dbReference type="PIRSR" id="PIRSR037242-2"/>
    </source>
</evidence>
<comment type="similarity">
    <text evidence="1">Belongs to the peptidase M20A family.</text>
</comment>
<evidence type="ECO:0000256" key="1">
    <source>
        <dbReference type="ARBA" id="ARBA00006247"/>
    </source>
</evidence>
<keyword evidence="4" id="KW-0645">Protease</keyword>
<keyword evidence="14" id="KW-1185">Reference proteome</keyword>
<evidence type="ECO:0000256" key="7">
    <source>
        <dbReference type="ARBA" id="ARBA00023049"/>
    </source>
</evidence>
<dbReference type="InterPro" id="IPR001261">
    <property type="entry name" value="ArgE/DapE_CS"/>
</dbReference>
<feature type="active site" evidence="8">
    <location>
        <position position="143"/>
    </location>
</feature>
<feature type="binding site" evidence="10">
    <location>
        <position position="237"/>
    </location>
    <ligand>
        <name>Mn(2+)</name>
        <dbReference type="ChEBI" id="CHEBI:29035"/>
        <label>2</label>
    </ligand>
</feature>
<name>A0ABD3TY70_SINWO</name>
<feature type="binding site" evidence="10">
    <location>
        <position position="487"/>
    </location>
    <ligand>
        <name>Mn(2+)</name>
        <dbReference type="ChEBI" id="CHEBI:29035"/>
        <label>1</label>
    </ligand>
</feature>
<keyword evidence="7" id="KW-0482">Metalloprotease</keyword>
<comment type="cofactor">
    <cofactor evidence="10">
        <name>Mn(2+)</name>
        <dbReference type="ChEBI" id="CHEBI:29035"/>
    </cofactor>
    <text evidence="10">Binds 2 manganese ions per subunit.</text>
</comment>
<feature type="binding site" evidence="9">
    <location>
        <position position="270"/>
    </location>
    <ligand>
        <name>substrate</name>
        <note>ligand shared between homodimeric partners</note>
    </ligand>
</feature>
<gene>
    <name evidence="13" type="ORF">ACJMK2_019624</name>
</gene>
<feature type="site" description="Important for catalytic activity" evidence="11">
    <location>
        <position position="270"/>
    </location>
</feature>
<comment type="subunit">
    <text evidence="2">Homodimer.</text>
</comment>
<dbReference type="Gene3D" id="3.40.630.10">
    <property type="entry name" value="Zn peptidases"/>
    <property type="match status" value="1"/>
</dbReference>
<keyword evidence="5 10" id="KW-0479">Metal-binding</keyword>
<feature type="binding site" evidence="10">
    <location>
        <position position="209"/>
    </location>
    <ligand>
        <name>Mn(2+)</name>
        <dbReference type="ChEBI" id="CHEBI:29035"/>
        <label>1</label>
    </ligand>
</feature>
<proteinExistence type="inferred from homology"/>
<protein>
    <recommendedName>
        <fullName evidence="12">Peptidase M20 dimerisation domain-containing protein</fullName>
    </recommendedName>
</protein>
<comment type="caution">
    <text evidence="13">The sequence shown here is derived from an EMBL/GenBank/DDBJ whole genome shotgun (WGS) entry which is preliminary data.</text>
</comment>
<keyword evidence="6" id="KW-0378">Hydrolase</keyword>
<dbReference type="GO" id="GO:0008237">
    <property type="term" value="F:metallopeptidase activity"/>
    <property type="evidence" value="ECO:0007669"/>
    <property type="project" value="UniProtKB-KW"/>
</dbReference>
<feature type="binding site" evidence="10">
    <location>
        <position position="174"/>
    </location>
    <ligand>
        <name>Mn(2+)</name>
        <dbReference type="ChEBI" id="CHEBI:29035"/>
        <label>1</label>
    </ligand>
</feature>
<feature type="active site" description="Proton acceptor" evidence="8">
    <location>
        <position position="208"/>
    </location>
</feature>
<evidence type="ECO:0000256" key="6">
    <source>
        <dbReference type="ARBA" id="ARBA00022801"/>
    </source>
</evidence>
<keyword evidence="3" id="KW-0597">Phosphoprotein</keyword>
<evidence type="ECO:0000256" key="4">
    <source>
        <dbReference type="ARBA" id="ARBA00022670"/>
    </source>
</evidence>
<evidence type="ECO:0000256" key="3">
    <source>
        <dbReference type="ARBA" id="ARBA00022553"/>
    </source>
</evidence>
<dbReference type="GO" id="GO:0046872">
    <property type="term" value="F:metal ion binding"/>
    <property type="evidence" value="ECO:0007669"/>
    <property type="project" value="UniProtKB-KW"/>
</dbReference>
<dbReference type="Gene3D" id="3.30.70.360">
    <property type="match status" value="1"/>
</dbReference>
<dbReference type="InterPro" id="IPR002933">
    <property type="entry name" value="Peptidase_M20"/>
</dbReference>
<dbReference type="EMBL" id="JBJQND010000017">
    <property type="protein sequence ID" value="KAL3841486.1"/>
    <property type="molecule type" value="Genomic_DNA"/>
</dbReference>
<dbReference type="InterPro" id="IPR017153">
    <property type="entry name" value="CNDP/DUG1"/>
</dbReference>
<dbReference type="FunFam" id="3.40.630.10:FF:000014">
    <property type="entry name" value="Cytosolic non-specific dipeptidase"/>
    <property type="match status" value="1"/>
</dbReference>